<dbReference type="Pfam" id="PF05473">
    <property type="entry name" value="UL45"/>
    <property type="match status" value="1"/>
</dbReference>
<comment type="caution">
    <text evidence="19">The sequence shown here is derived from an EMBL/GenBank/DDBJ whole genome shotgun (WGS) entry which is preliminary data.</text>
</comment>
<evidence type="ECO:0000313" key="19">
    <source>
        <dbReference type="EMBL" id="KAK0169994.1"/>
    </source>
</evidence>
<keyword evidence="8" id="KW-0965">Cell junction</keyword>
<dbReference type="Pfam" id="PF13927">
    <property type="entry name" value="Ig_3"/>
    <property type="match status" value="4"/>
</dbReference>
<dbReference type="FunFam" id="2.60.40.10:FF:000047">
    <property type="entry name" value="Contactin 1"/>
    <property type="match status" value="1"/>
</dbReference>
<dbReference type="AlphaFoldDB" id="A0AA39FI40"/>
<dbReference type="PANTHER" id="PTHR44170">
    <property type="entry name" value="PROTEIN SIDEKICK"/>
    <property type="match status" value="1"/>
</dbReference>
<organism evidence="19 20">
    <name type="scientific">Microctonus aethiopoides</name>
    <dbReference type="NCBI Taxonomy" id="144406"/>
    <lineage>
        <taxon>Eukaryota</taxon>
        <taxon>Metazoa</taxon>
        <taxon>Ecdysozoa</taxon>
        <taxon>Arthropoda</taxon>
        <taxon>Hexapoda</taxon>
        <taxon>Insecta</taxon>
        <taxon>Pterygota</taxon>
        <taxon>Neoptera</taxon>
        <taxon>Endopterygota</taxon>
        <taxon>Hymenoptera</taxon>
        <taxon>Apocrita</taxon>
        <taxon>Ichneumonoidea</taxon>
        <taxon>Braconidae</taxon>
        <taxon>Euphorinae</taxon>
        <taxon>Microctonus</taxon>
    </lineage>
</organism>
<feature type="domain" description="Ig-like" evidence="17">
    <location>
        <begin position="312"/>
        <end position="395"/>
    </location>
</feature>
<dbReference type="SMART" id="SM00409">
    <property type="entry name" value="IG"/>
    <property type="match status" value="6"/>
</dbReference>
<keyword evidence="4" id="KW-0336">GPI-anchor</keyword>
<dbReference type="EMBL" id="JAQQBS010000004">
    <property type="protein sequence ID" value="KAK0169994.1"/>
    <property type="molecule type" value="Genomic_DNA"/>
</dbReference>
<dbReference type="PANTHER" id="PTHR44170:SF6">
    <property type="entry name" value="CONTACTIN"/>
    <property type="match status" value="1"/>
</dbReference>
<dbReference type="SMART" id="SM00060">
    <property type="entry name" value="FN3"/>
    <property type="match status" value="4"/>
</dbReference>
<dbReference type="Gene3D" id="3.10.100.10">
    <property type="entry name" value="Mannose-Binding Protein A, subunit A"/>
    <property type="match status" value="1"/>
</dbReference>
<dbReference type="PROSITE" id="PS50835">
    <property type="entry name" value="IG_LIKE"/>
    <property type="match status" value="6"/>
</dbReference>
<dbReference type="InterPro" id="IPR007110">
    <property type="entry name" value="Ig-like_dom"/>
</dbReference>
<dbReference type="Pfam" id="PF00041">
    <property type="entry name" value="fn3"/>
    <property type="match status" value="3"/>
</dbReference>
<dbReference type="FunFam" id="2.60.40.10:FF:000005">
    <property type="entry name" value="Neuronal cell adhesion molecule"/>
    <property type="match status" value="1"/>
</dbReference>
<feature type="region of interest" description="Disordered" evidence="15">
    <location>
        <begin position="873"/>
        <end position="895"/>
    </location>
</feature>
<dbReference type="InterPro" id="IPR003961">
    <property type="entry name" value="FN3_dom"/>
</dbReference>
<evidence type="ECO:0000256" key="7">
    <source>
        <dbReference type="ARBA" id="ARBA00022889"/>
    </source>
</evidence>
<evidence type="ECO:0000259" key="17">
    <source>
        <dbReference type="PROSITE" id="PS50835"/>
    </source>
</evidence>
<feature type="domain" description="Fibronectin type-III" evidence="18">
    <location>
        <begin position="892"/>
        <end position="991"/>
    </location>
</feature>
<dbReference type="GO" id="GO:0060857">
    <property type="term" value="P:establishment of glial blood-brain barrier"/>
    <property type="evidence" value="ECO:0007669"/>
    <property type="project" value="UniProtKB-ARBA"/>
</dbReference>
<dbReference type="SMART" id="SM00034">
    <property type="entry name" value="CLECT"/>
    <property type="match status" value="1"/>
</dbReference>
<evidence type="ECO:0000256" key="13">
    <source>
        <dbReference type="ARBA" id="ARBA00023319"/>
    </source>
</evidence>
<feature type="domain" description="Ig-like" evidence="17">
    <location>
        <begin position="196"/>
        <end position="297"/>
    </location>
</feature>
<evidence type="ECO:0000256" key="15">
    <source>
        <dbReference type="SAM" id="MobiDB-lite"/>
    </source>
</evidence>
<feature type="domain" description="Ig-like" evidence="17">
    <location>
        <begin position="685"/>
        <end position="777"/>
    </location>
</feature>
<dbReference type="GO" id="GO:0021682">
    <property type="term" value="P:nerve maturation"/>
    <property type="evidence" value="ECO:0007669"/>
    <property type="project" value="UniProtKB-ARBA"/>
</dbReference>
<dbReference type="InterPro" id="IPR036116">
    <property type="entry name" value="FN3_sf"/>
</dbReference>
<feature type="domain" description="Ig-like" evidence="17">
    <location>
        <begin position="495"/>
        <end position="590"/>
    </location>
</feature>
<keyword evidence="9" id="KW-0472">Membrane</keyword>
<dbReference type="InterPro" id="IPR016186">
    <property type="entry name" value="C-type_lectin-like/link_sf"/>
</dbReference>
<evidence type="ECO:0000256" key="4">
    <source>
        <dbReference type="ARBA" id="ARBA00022622"/>
    </source>
</evidence>
<evidence type="ECO:0000256" key="8">
    <source>
        <dbReference type="ARBA" id="ARBA00022949"/>
    </source>
</evidence>
<feature type="domain" description="Fibronectin type-III" evidence="18">
    <location>
        <begin position="996"/>
        <end position="1094"/>
    </location>
</feature>
<dbReference type="SUPFAM" id="SSF49265">
    <property type="entry name" value="Fibronectin type III"/>
    <property type="match status" value="2"/>
</dbReference>
<gene>
    <name evidence="19" type="ORF">PV328_010613</name>
</gene>
<sequence length="1227" mass="140495">MMGFIYLLATCLLASLSVSAGQNLVYYGDIQYQCPKHWIKFQESCYRFIKSPLKRRDEARTVCQAYQSDLVSINTGDEHTFILYHLLWQDPQHRRWYTGIRHLAGYWSNEVDGSQLINMEIAFLPEPNDGITNRDYLAYAYSDSLKRWGLEKVTGNEELLYICEAAVHDLHVSVEDDRDYQYGIEVDNPLRVPRGPYFIRQPESKVFDVSKRNIINEITLSCLAGGFPTPTYEWFIETYDNGRLMATKIDPLINTRYTTSGGNLIIFKPEEADDRGFYHCKASNEFGTIISENVELTFGFILEFNLKRSQEKGEQNFGKVMYCDPPLNFPSVKFYWARDYFPNFVEEDKRVFVSNDGSLYFSALEPIDAGNYSCNVQSVTSDTGRNGPFFQLKVDPYASFQQLKFPNNFPKIFPEAPIVGRDVRLECVAFGYPVPSYAWKRKDTQLPRNAILSSYNRVLTIRNVRVEDQGEYTCRAYNDRFSIENSVYMSIQAEPNFTIPLEDKHMDNRGDLTWTCEAFGIPDVTYNWFKNGELLEMQTLPLENRDRYIIQDNVLKIKHLDREYDEGMYQCRAKNQLKTRYSSAQLRVLSMKPSFKKHPMEPETYAADRGNVTLTCNPEAAPRPTFVWKKDGNVLGSGGRRHIHENGNLVISPVSRDDEGTYVCVATNTYGNDETRGRLLVLRGPNFIEQLPPRITTEVMNNQTLRCQADTDSMLDVAYMWSHNGILIRDKDLIDNPRWRIYGGTFDIINITLSDAGDYECIIKSAVGTVVSKSTLLVNGPPGPPGGVQVERIDKLSAILEWTDGAFNGKPIIMYTVSARTAFSNQWFNLTQNITATEINRYNSRKQANLEGVLNPFTTYEFRVSAANELGYGPPSAPSPKYSTPPAKPTRAPTNVGGGYGKQGELTITWDPLPPAYQNGRGVYYKIYWRRKGHETEFQSRSLQSYGNIGKYTVGISPEFYYTQYEVQVQPFNEAGEGPISNIATIYSAEDMPLNQPEQINAFSYNSTALNVTWEPLEETREVIRGKLIGYRLKYWRRQDKEEDAIFYLSRTRRPWSLIVGLQPDTEYWVKVMAYNSAGAGPESERRLERTYRKAPQNPPSSVFIYEKNPSTVRVVWRYVQPSLYEEPLDGYKIRVWEIDQDMSTANDTVVPVGSKLEAYVTNLSPGKTYNLRVLAYSKGGDGRMSSPARRFQMGDPEMFRSKASYKILDTGIIILVLIMTTRLNFI</sequence>
<dbReference type="FunFam" id="2.60.40.10:FF:001529">
    <property type="entry name" value="Cell adhesion molecule"/>
    <property type="match status" value="1"/>
</dbReference>
<evidence type="ECO:0000313" key="20">
    <source>
        <dbReference type="Proteomes" id="UP001168990"/>
    </source>
</evidence>
<dbReference type="GO" id="GO:0005918">
    <property type="term" value="C:septate junction"/>
    <property type="evidence" value="ECO:0007669"/>
    <property type="project" value="UniProtKB-SubCell"/>
</dbReference>
<keyword evidence="13" id="KW-0393">Immunoglobulin domain</keyword>
<evidence type="ECO:0000256" key="16">
    <source>
        <dbReference type="SAM" id="SignalP"/>
    </source>
</evidence>
<keyword evidence="12" id="KW-0449">Lipoprotein</keyword>
<dbReference type="InterPro" id="IPR003599">
    <property type="entry name" value="Ig_sub"/>
</dbReference>
<dbReference type="CDD" id="cd00037">
    <property type="entry name" value="CLECT"/>
    <property type="match status" value="1"/>
</dbReference>
<dbReference type="FunFam" id="2.60.40.10:FF:000064">
    <property type="entry name" value="Contactin 1"/>
    <property type="match status" value="1"/>
</dbReference>
<dbReference type="InterPro" id="IPR036179">
    <property type="entry name" value="Ig-like_dom_sf"/>
</dbReference>
<keyword evidence="10" id="KW-1015">Disulfide bond</keyword>
<evidence type="ECO:0000256" key="2">
    <source>
        <dbReference type="ARBA" id="ARBA00009812"/>
    </source>
</evidence>
<dbReference type="SMART" id="SM00408">
    <property type="entry name" value="IGc2"/>
    <property type="match status" value="5"/>
</dbReference>
<keyword evidence="3" id="KW-1003">Cell membrane</keyword>
<comment type="subcellular location">
    <subcellularLocation>
        <location evidence="14">Cell junction</location>
        <location evidence="14">Septate junction</location>
    </subcellularLocation>
    <subcellularLocation>
        <location evidence="1">Cell membrane</location>
        <topology evidence="1">Lipid-anchor</topology>
        <topology evidence="1">GPI-anchor</topology>
    </subcellularLocation>
</comment>
<feature type="domain" description="Fibronectin type-III" evidence="18">
    <location>
        <begin position="784"/>
        <end position="887"/>
    </location>
</feature>
<dbReference type="InterPro" id="IPR013783">
    <property type="entry name" value="Ig-like_fold"/>
</dbReference>
<reference evidence="19" key="1">
    <citation type="journal article" date="2023" name="bioRxiv">
        <title>Scaffold-level genome assemblies of two parasitoid biocontrol wasps reveal the parthenogenesis mechanism and an associated novel virus.</title>
        <authorList>
            <person name="Inwood S."/>
            <person name="Skelly J."/>
            <person name="Guhlin J."/>
            <person name="Harrop T."/>
            <person name="Goldson S."/>
            <person name="Dearden P."/>
        </authorList>
    </citation>
    <scope>NUCLEOTIDE SEQUENCE</scope>
    <source>
        <strain evidence="19">Irish</strain>
        <tissue evidence="19">Whole body</tissue>
    </source>
</reference>
<dbReference type="GO" id="GO:0098609">
    <property type="term" value="P:cell-cell adhesion"/>
    <property type="evidence" value="ECO:0007669"/>
    <property type="project" value="UniProtKB-ARBA"/>
</dbReference>
<feature type="chain" id="PRO_5041468271" description="Contactin" evidence="16">
    <location>
        <begin position="21"/>
        <end position="1227"/>
    </location>
</feature>
<keyword evidence="7" id="KW-0130">Cell adhesion</keyword>
<evidence type="ECO:0000256" key="10">
    <source>
        <dbReference type="ARBA" id="ARBA00023157"/>
    </source>
</evidence>
<proteinExistence type="inferred from homology"/>
<accession>A0AA39FI40</accession>
<feature type="signal peptide" evidence="16">
    <location>
        <begin position="1"/>
        <end position="20"/>
    </location>
</feature>
<dbReference type="GO" id="GO:0098552">
    <property type="term" value="C:side of membrane"/>
    <property type="evidence" value="ECO:0007669"/>
    <property type="project" value="UniProtKB-KW"/>
</dbReference>
<name>A0AA39FI40_9HYME</name>
<evidence type="ECO:0000256" key="6">
    <source>
        <dbReference type="ARBA" id="ARBA00022737"/>
    </source>
</evidence>
<keyword evidence="11" id="KW-0325">Glycoprotein</keyword>
<comment type="similarity">
    <text evidence="2">Belongs to the immunoglobulin superfamily. Contactin family.</text>
</comment>
<dbReference type="Proteomes" id="UP001168990">
    <property type="component" value="Unassembled WGS sequence"/>
</dbReference>
<protein>
    <recommendedName>
        <fullName evidence="21">Contactin</fullName>
    </recommendedName>
</protein>
<evidence type="ECO:0000256" key="1">
    <source>
        <dbReference type="ARBA" id="ARBA00004609"/>
    </source>
</evidence>
<evidence type="ECO:0000256" key="5">
    <source>
        <dbReference type="ARBA" id="ARBA00022729"/>
    </source>
</evidence>
<dbReference type="FunFam" id="2.60.40.10:FF:000035">
    <property type="entry name" value="Contactin 1"/>
    <property type="match status" value="1"/>
</dbReference>
<dbReference type="SUPFAM" id="SSF48726">
    <property type="entry name" value="Immunoglobulin"/>
    <property type="match status" value="6"/>
</dbReference>
<dbReference type="PROSITE" id="PS50853">
    <property type="entry name" value="FN3"/>
    <property type="match status" value="4"/>
</dbReference>
<feature type="domain" description="Fibronectin type-III" evidence="18">
    <location>
        <begin position="1099"/>
        <end position="1197"/>
    </location>
</feature>
<evidence type="ECO:0000256" key="9">
    <source>
        <dbReference type="ARBA" id="ARBA00023136"/>
    </source>
</evidence>
<dbReference type="GO" id="GO:0019991">
    <property type="term" value="P:septate junction assembly"/>
    <property type="evidence" value="ECO:0007669"/>
    <property type="project" value="UniProtKB-ARBA"/>
</dbReference>
<keyword evidence="5 16" id="KW-0732">Signal</keyword>
<evidence type="ECO:0000256" key="3">
    <source>
        <dbReference type="ARBA" id="ARBA00022475"/>
    </source>
</evidence>
<dbReference type="GO" id="GO:0008366">
    <property type="term" value="P:axon ensheathment"/>
    <property type="evidence" value="ECO:0007669"/>
    <property type="project" value="UniProtKB-ARBA"/>
</dbReference>
<evidence type="ECO:0000256" key="14">
    <source>
        <dbReference type="ARBA" id="ARBA00060461"/>
    </source>
</evidence>
<keyword evidence="6" id="KW-0677">Repeat</keyword>
<dbReference type="InterPro" id="IPR016187">
    <property type="entry name" value="CTDL_fold"/>
</dbReference>
<evidence type="ECO:0000256" key="11">
    <source>
        <dbReference type="ARBA" id="ARBA00023180"/>
    </source>
</evidence>
<dbReference type="GO" id="GO:0005886">
    <property type="term" value="C:plasma membrane"/>
    <property type="evidence" value="ECO:0007669"/>
    <property type="project" value="UniProtKB-SubCell"/>
</dbReference>
<reference evidence="19" key="2">
    <citation type="submission" date="2023-03" db="EMBL/GenBank/DDBJ databases">
        <authorList>
            <person name="Inwood S.N."/>
            <person name="Skelly J.G."/>
            <person name="Guhlin J."/>
            <person name="Harrop T.W.R."/>
            <person name="Goldson S.G."/>
            <person name="Dearden P.K."/>
        </authorList>
    </citation>
    <scope>NUCLEOTIDE SEQUENCE</scope>
    <source>
        <strain evidence="19">Irish</strain>
        <tissue evidence="19">Whole body</tissue>
    </source>
</reference>
<evidence type="ECO:0000259" key="18">
    <source>
        <dbReference type="PROSITE" id="PS50853"/>
    </source>
</evidence>
<evidence type="ECO:0008006" key="21">
    <source>
        <dbReference type="Google" id="ProtNLM"/>
    </source>
</evidence>
<evidence type="ECO:0000256" key="12">
    <source>
        <dbReference type="ARBA" id="ARBA00023288"/>
    </source>
</evidence>
<dbReference type="Gene3D" id="2.60.40.10">
    <property type="entry name" value="Immunoglobulins"/>
    <property type="match status" value="10"/>
</dbReference>
<dbReference type="SUPFAM" id="SSF56436">
    <property type="entry name" value="C-type lectin-like"/>
    <property type="match status" value="1"/>
</dbReference>
<dbReference type="InterPro" id="IPR003598">
    <property type="entry name" value="Ig_sub2"/>
</dbReference>
<dbReference type="GO" id="GO:0061343">
    <property type="term" value="P:cell adhesion involved in heart morphogenesis"/>
    <property type="evidence" value="ECO:0007669"/>
    <property type="project" value="UniProtKB-ARBA"/>
</dbReference>
<feature type="domain" description="Ig-like" evidence="17">
    <location>
        <begin position="410"/>
        <end position="490"/>
    </location>
</feature>
<feature type="domain" description="Ig-like" evidence="17">
    <location>
        <begin position="593"/>
        <end position="680"/>
    </location>
</feature>
<keyword evidence="20" id="KW-1185">Reference proteome</keyword>
<dbReference type="FunFam" id="2.60.40.10:FF:000004">
    <property type="entry name" value="DCC isoform 1"/>
    <property type="match status" value="1"/>
</dbReference>
<dbReference type="CDD" id="cd00063">
    <property type="entry name" value="FN3"/>
    <property type="match status" value="4"/>
</dbReference>
<dbReference type="InterPro" id="IPR001304">
    <property type="entry name" value="C-type_lectin-like"/>
</dbReference>